<evidence type="ECO:0000256" key="3">
    <source>
        <dbReference type="ARBA" id="ARBA00022738"/>
    </source>
</evidence>
<organism evidence="5 6">
    <name type="scientific">Calothrix parietina FACHB-288</name>
    <dbReference type="NCBI Taxonomy" id="2692896"/>
    <lineage>
        <taxon>Bacteria</taxon>
        <taxon>Bacillati</taxon>
        <taxon>Cyanobacteriota</taxon>
        <taxon>Cyanophyceae</taxon>
        <taxon>Nostocales</taxon>
        <taxon>Calotrichaceae</taxon>
        <taxon>Calothrix</taxon>
    </lineage>
</organism>
<keyword evidence="3" id="KW-0605">Phycobilisome</keyword>
<dbReference type="SUPFAM" id="SSF48371">
    <property type="entry name" value="ARM repeat"/>
    <property type="match status" value="1"/>
</dbReference>
<accession>A0ABR8AD28</accession>
<keyword evidence="6" id="KW-1185">Reference proteome</keyword>
<evidence type="ECO:0000313" key="6">
    <source>
        <dbReference type="Proteomes" id="UP000658514"/>
    </source>
</evidence>
<gene>
    <name evidence="5" type="ORF">H6G24_19320</name>
</gene>
<evidence type="ECO:0000313" key="5">
    <source>
        <dbReference type="EMBL" id="MBD2197629.1"/>
    </source>
</evidence>
<comment type="similarity">
    <text evidence="1">Belongs to the CpcE/RpcE/PecE family.</text>
</comment>
<dbReference type="InterPro" id="IPR014951">
    <property type="entry name" value="DUF1822"/>
</dbReference>
<dbReference type="InterPro" id="IPR011989">
    <property type="entry name" value="ARM-like"/>
</dbReference>
<reference evidence="5 6" key="1">
    <citation type="journal article" date="2020" name="ISME J.">
        <title>Comparative genomics reveals insights into cyanobacterial evolution and habitat adaptation.</title>
        <authorList>
            <person name="Chen M.Y."/>
            <person name="Teng W.K."/>
            <person name="Zhao L."/>
            <person name="Hu C.X."/>
            <person name="Zhou Y.K."/>
            <person name="Han B.P."/>
            <person name="Song L.R."/>
            <person name="Shu W.S."/>
        </authorList>
    </citation>
    <scope>NUCLEOTIDE SEQUENCE [LARGE SCALE GENOMIC DNA]</scope>
    <source>
        <strain evidence="5 6">FACHB-288</strain>
    </source>
</reference>
<dbReference type="Proteomes" id="UP000658514">
    <property type="component" value="Unassembled WGS sequence"/>
</dbReference>
<evidence type="ECO:0000256" key="1">
    <source>
        <dbReference type="ARBA" id="ARBA00009299"/>
    </source>
</evidence>
<proteinExistence type="inferred from homology"/>
<dbReference type="InterPro" id="IPR016024">
    <property type="entry name" value="ARM-type_fold"/>
</dbReference>
<keyword evidence="4" id="KW-0456">Lyase</keyword>
<dbReference type="EMBL" id="JACJQH010000030">
    <property type="protein sequence ID" value="MBD2197629.1"/>
    <property type="molecule type" value="Genomic_DNA"/>
</dbReference>
<dbReference type="Pfam" id="PF08852">
    <property type="entry name" value="DUF1822"/>
    <property type="match status" value="1"/>
</dbReference>
<dbReference type="RefSeq" id="WP_190547280.1">
    <property type="nucleotide sequence ID" value="NZ_CAWPNO010000063.1"/>
</dbReference>
<evidence type="ECO:0000256" key="2">
    <source>
        <dbReference type="ARBA" id="ARBA00022549"/>
    </source>
</evidence>
<comment type="caution">
    <text evidence="5">The sequence shown here is derived from an EMBL/GenBank/DDBJ whole genome shotgun (WGS) entry which is preliminary data.</text>
</comment>
<keyword evidence="2" id="KW-0042">Antenna complex</keyword>
<protein>
    <submittedName>
        <fullName evidence="5">DUF1822 family protein</fullName>
    </submittedName>
</protein>
<sequence>MNEQQLFPITIPLNKEAHNLARNFALKQAKSEQRELVYRNTLAVWAVNHFLQWMEIDTDLQESESWNPIIHTFNNVADIFIPSAGRLECRPILEGETSIYLPHEVRENRIAYIAVQFLQKLNQVQLLGCYIPGIDESPEQLDIQNLSCLDTLLNHLEWLERVNARGGLTRLKDILERQLGAGWDTVETTNLVSGINPRFRQGHISTLILDNPETINYWIEQLHSDDELCTQEAAQRLGEIGFGKSEAIAALTQLLKVTHNEDTRWQAALSLGKLDHHHPQAAVRQRKQIQLRSDCFVTLVMSCRPNDDGSIRVRVQVYPIEPDIFVPTGCKLAILDESEQVWQEFEAQDKDDYIQKSFDVAPGDRFAVKVGLCYATSHIEHFIC</sequence>
<evidence type="ECO:0000256" key="4">
    <source>
        <dbReference type="ARBA" id="ARBA00023239"/>
    </source>
</evidence>
<dbReference type="Gene3D" id="1.25.10.10">
    <property type="entry name" value="Leucine-rich Repeat Variant"/>
    <property type="match status" value="1"/>
</dbReference>
<name>A0ABR8AD28_9CYAN</name>